<reference evidence="1 3" key="1">
    <citation type="submission" date="2018-09" db="EMBL/GenBank/DDBJ databases">
        <title>Genomic investigation of the strawberry pathogen Phytophthora fragariae indicates pathogenicity is determined by transcriptional variation in three key races.</title>
        <authorList>
            <person name="Adams T.M."/>
            <person name="Armitage A.D."/>
            <person name="Sobczyk M.K."/>
            <person name="Bates H.J."/>
            <person name="Dunwell J.M."/>
            <person name="Nellist C.F."/>
            <person name="Harrison R.J."/>
        </authorList>
    </citation>
    <scope>NUCLEOTIDE SEQUENCE [LARGE SCALE GENOMIC DNA]</scope>
    <source>
        <strain evidence="1 3">SCRP249</strain>
        <strain evidence="2 4">SCRP333</strain>
    </source>
</reference>
<dbReference type="AlphaFoldDB" id="A0A6A3G6P9"/>
<organism evidence="1 3">
    <name type="scientific">Phytophthora rubi</name>
    <dbReference type="NCBI Taxonomy" id="129364"/>
    <lineage>
        <taxon>Eukaryota</taxon>
        <taxon>Sar</taxon>
        <taxon>Stramenopiles</taxon>
        <taxon>Oomycota</taxon>
        <taxon>Peronosporomycetes</taxon>
        <taxon>Peronosporales</taxon>
        <taxon>Peronosporaceae</taxon>
        <taxon>Phytophthora</taxon>
    </lineage>
</organism>
<comment type="caution">
    <text evidence="1">The sequence shown here is derived from an EMBL/GenBank/DDBJ whole genome shotgun (WGS) entry which is preliminary data.</text>
</comment>
<dbReference type="EMBL" id="QXFV01011671">
    <property type="protein sequence ID" value="KAE8952391.1"/>
    <property type="molecule type" value="Genomic_DNA"/>
</dbReference>
<evidence type="ECO:0000313" key="1">
    <source>
        <dbReference type="EMBL" id="KAE8952391.1"/>
    </source>
</evidence>
<dbReference type="Proteomes" id="UP000429607">
    <property type="component" value="Unassembled WGS sequence"/>
</dbReference>
<name>A0A6A3G6P9_9STRA</name>
<proteinExistence type="predicted"/>
<evidence type="ECO:0000313" key="3">
    <source>
        <dbReference type="Proteomes" id="UP000429607"/>
    </source>
</evidence>
<keyword evidence="4" id="KW-1185">Reference proteome</keyword>
<dbReference type="Proteomes" id="UP000434957">
    <property type="component" value="Unassembled WGS sequence"/>
</dbReference>
<protein>
    <submittedName>
        <fullName evidence="1">Uncharacterized protein</fullName>
    </submittedName>
</protein>
<accession>A0A6A3G6P9</accession>
<evidence type="ECO:0000313" key="4">
    <source>
        <dbReference type="Proteomes" id="UP000434957"/>
    </source>
</evidence>
<evidence type="ECO:0000313" key="2">
    <source>
        <dbReference type="EMBL" id="KAE9260303.1"/>
    </source>
</evidence>
<gene>
    <name evidence="1" type="ORF">PR001_g33314</name>
    <name evidence="2" type="ORF">PR003_g34430</name>
</gene>
<dbReference type="EMBL" id="QXFT01011393">
    <property type="protein sequence ID" value="KAE9260303.1"/>
    <property type="molecule type" value="Genomic_DNA"/>
</dbReference>
<sequence length="32" mass="3841">MQRRRELLELRQRVAAHARSFKQPKPSPLPDK</sequence>